<dbReference type="GO" id="GO:0030490">
    <property type="term" value="P:maturation of SSU-rRNA"/>
    <property type="evidence" value="ECO:0007669"/>
    <property type="project" value="InterPro"/>
</dbReference>
<protein>
    <submittedName>
        <fullName evidence="2">Uncharacterized protein</fullName>
    </submittedName>
</protein>
<feature type="region of interest" description="Disordered" evidence="1">
    <location>
        <begin position="1"/>
        <end position="22"/>
    </location>
</feature>
<dbReference type="EMBL" id="GL883016">
    <property type="protein sequence ID" value="EGG19102.1"/>
    <property type="molecule type" value="Genomic_DNA"/>
</dbReference>
<dbReference type="PANTHER" id="PTHR15633:SF2">
    <property type="entry name" value="NUCLEOLAR PROTEIN 11"/>
    <property type="match status" value="1"/>
</dbReference>
<name>F4PZ73_CACFS</name>
<dbReference type="AlphaFoldDB" id="F4PZ73"/>
<dbReference type="InterPro" id="IPR042859">
    <property type="entry name" value="NOL11"/>
</dbReference>
<dbReference type="Proteomes" id="UP000007797">
    <property type="component" value="Unassembled WGS sequence"/>
</dbReference>
<dbReference type="PANTHER" id="PTHR15633">
    <property type="entry name" value="NUCLEOLAR PROTEIN 11"/>
    <property type="match status" value="1"/>
</dbReference>
<evidence type="ECO:0000256" key="1">
    <source>
        <dbReference type="SAM" id="MobiDB-lite"/>
    </source>
</evidence>
<dbReference type="GO" id="GO:0005730">
    <property type="term" value="C:nucleolus"/>
    <property type="evidence" value="ECO:0007669"/>
    <property type="project" value="TreeGrafter"/>
</dbReference>
<dbReference type="GeneID" id="14871279"/>
<dbReference type="GO" id="GO:0003723">
    <property type="term" value="F:RNA binding"/>
    <property type="evidence" value="ECO:0007669"/>
    <property type="project" value="TreeGrafter"/>
</dbReference>
<evidence type="ECO:0000313" key="3">
    <source>
        <dbReference type="Proteomes" id="UP000007797"/>
    </source>
</evidence>
<dbReference type="RefSeq" id="XP_004366735.1">
    <property type="nucleotide sequence ID" value="XM_004366678.1"/>
</dbReference>
<sequence length="425" mass="49438">MNNKRRSTAATNGGGKKNEEQEIIKEVQQQQDNIQVEEQSTKRVKTNEGQLTTLELLKKSIATEPSKKVAAVVSPLEFHIEKITSTTSKKDTSVIINRTTDQLPKEFTSKYFQNTSTDSLYKDFKSYFSIDVEKKLSKEKIDMDYLYNIHQQYYCSVNSKFSYCIVKRLSNLFTELKEWNLLALVMVLSSSVSSSSTPSLIPAVVAAQRLDMVPVIIRYMTNIKQTEICSLLKESIITTFKSIDHTINFVNNQQLNNNQNNQNNQNQNNNNNGNENQKFLEKLNTINTDWIDWITGYNGIDYDQMVECIRAQFDFTQTRLLFNHLFFYINRYLEMHIEIVPKERRTDNSVILSLEQLTQWVGILLDSHYQDWDESSLSHYKFIISKLVNNYSLIGNTHAFFKININNRSDSLMEDITYSIHTYDI</sequence>
<proteinExistence type="predicted"/>
<keyword evidence="3" id="KW-1185">Reference proteome</keyword>
<accession>F4PZ73</accession>
<dbReference type="KEGG" id="dfa:DFA_02348"/>
<feature type="region of interest" description="Disordered" evidence="1">
    <location>
        <begin position="254"/>
        <end position="276"/>
    </location>
</feature>
<organism evidence="2 3">
    <name type="scientific">Cavenderia fasciculata</name>
    <name type="common">Slime mold</name>
    <name type="synonym">Dictyostelium fasciculatum</name>
    <dbReference type="NCBI Taxonomy" id="261658"/>
    <lineage>
        <taxon>Eukaryota</taxon>
        <taxon>Amoebozoa</taxon>
        <taxon>Evosea</taxon>
        <taxon>Eumycetozoa</taxon>
        <taxon>Dictyostelia</taxon>
        <taxon>Acytosteliales</taxon>
        <taxon>Cavenderiaceae</taxon>
        <taxon>Cavenderia</taxon>
    </lineage>
</organism>
<evidence type="ECO:0000313" key="2">
    <source>
        <dbReference type="EMBL" id="EGG19102.1"/>
    </source>
</evidence>
<gene>
    <name evidence="2" type="ORF">DFA_02348</name>
</gene>
<reference evidence="3" key="1">
    <citation type="journal article" date="2011" name="Genome Res.">
        <title>Phylogeny-wide analysis of social amoeba genomes highlights ancient origins for complex intercellular communication.</title>
        <authorList>
            <person name="Heidel A.J."/>
            <person name="Lawal H.M."/>
            <person name="Felder M."/>
            <person name="Schilde C."/>
            <person name="Helps N.R."/>
            <person name="Tunggal B."/>
            <person name="Rivero F."/>
            <person name="John U."/>
            <person name="Schleicher M."/>
            <person name="Eichinger L."/>
            <person name="Platzer M."/>
            <person name="Noegel A.A."/>
            <person name="Schaap P."/>
            <person name="Gloeckner G."/>
        </authorList>
    </citation>
    <scope>NUCLEOTIDE SEQUENCE [LARGE SCALE GENOMIC DNA]</scope>
    <source>
        <strain evidence="3">SH3</strain>
    </source>
</reference>